<dbReference type="InterPro" id="IPR003886">
    <property type="entry name" value="NIDO_dom"/>
</dbReference>
<comment type="caution">
    <text evidence="12">Lacks conserved residue(s) required for the propagation of feature annotation.</text>
</comment>
<name>A0A195E637_9HYME</name>
<feature type="signal peptide" evidence="15">
    <location>
        <begin position="1"/>
        <end position="20"/>
    </location>
</feature>
<evidence type="ECO:0000256" key="4">
    <source>
        <dbReference type="ARBA" id="ARBA00022536"/>
    </source>
</evidence>
<keyword evidence="8" id="KW-0084">Basement membrane</keyword>
<feature type="domain" description="EGF-like" evidence="16">
    <location>
        <begin position="690"/>
        <end position="731"/>
    </location>
</feature>
<dbReference type="SUPFAM" id="SSF57184">
    <property type="entry name" value="Growth factor receptor domain"/>
    <property type="match status" value="3"/>
</dbReference>
<dbReference type="InterPro" id="IPR009017">
    <property type="entry name" value="GFP"/>
</dbReference>
<dbReference type="Gene3D" id="2.10.25.10">
    <property type="entry name" value="Laminin"/>
    <property type="match status" value="8"/>
</dbReference>
<feature type="domain" description="EGF-like" evidence="16">
    <location>
        <begin position="976"/>
        <end position="1015"/>
    </location>
</feature>
<dbReference type="Proteomes" id="UP000078492">
    <property type="component" value="Unassembled WGS sequence"/>
</dbReference>
<feature type="disulfide bond" evidence="12">
    <location>
        <begin position="700"/>
        <end position="717"/>
    </location>
</feature>
<feature type="repeat" description="LDL-receptor class B" evidence="13">
    <location>
        <begin position="1275"/>
        <end position="1317"/>
    </location>
</feature>
<dbReference type="SMART" id="SM00539">
    <property type="entry name" value="NIDO"/>
    <property type="match status" value="1"/>
</dbReference>
<dbReference type="InterPro" id="IPR009030">
    <property type="entry name" value="Growth_fac_rcpt_cys_sf"/>
</dbReference>
<dbReference type="SMART" id="SM00682">
    <property type="entry name" value="G2F"/>
    <property type="match status" value="1"/>
</dbReference>
<evidence type="ECO:0000256" key="9">
    <source>
        <dbReference type="ARBA" id="ARBA00022889"/>
    </source>
</evidence>
<dbReference type="PROSITE" id="PS00010">
    <property type="entry name" value="ASX_HYDROXYL"/>
    <property type="match status" value="1"/>
</dbReference>
<evidence type="ECO:0000256" key="5">
    <source>
        <dbReference type="ARBA" id="ARBA00022729"/>
    </source>
</evidence>
<feature type="disulfide bond" evidence="12">
    <location>
        <begin position="943"/>
        <end position="960"/>
    </location>
</feature>
<evidence type="ECO:0000256" key="14">
    <source>
        <dbReference type="SAM" id="Phobius"/>
    </source>
</evidence>
<keyword evidence="14" id="KW-1133">Transmembrane helix</keyword>
<dbReference type="PROSITE" id="PS01186">
    <property type="entry name" value="EGF_2"/>
    <property type="match status" value="8"/>
</dbReference>
<evidence type="ECO:0000256" key="1">
    <source>
        <dbReference type="ARBA" id="ARBA00004302"/>
    </source>
</evidence>
<keyword evidence="2" id="KW-0964">Secreted</keyword>
<evidence type="ECO:0000259" key="16">
    <source>
        <dbReference type="PROSITE" id="PS50026"/>
    </source>
</evidence>
<keyword evidence="20" id="KW-1185">Reference proteome</keyword>
<dbReference type="Gene3D" id="2.120.10.30">
    <property type="entry name" value="TolB, C-terminal domain"/>
    <property type="match status" value="1"/>
</dbReference>
<dbReference type="InterPro" id="IPR000033">
    <property type="entry name" value="LDLR_classB_rpt"/>
</dbReference>
<dbReference type="CDD" id="cd00255">
    <property type="entry name" value="nidG2"/>
    <property type="match status" value="1"/>
</dbReference>
<dbReference type="InterPro" id="IPR006605">
    <property type="entry name" value="G2_nidogen/fibulin_G2F"/>
</dbReference>
<evidence type="ECO:0000256" key="7">
    <source>
        <dbReference type="ARBA" id="ARBA00022837"/>
    </source>
</evidence>
<dbReference type="SMART" id="SM00179">
    <property type="entry name" value="EGF_CA"/>
    <property type="match status" value="5"/>
</dbReference>
<feature type="transmembrane region" description="Helical" evidence="14">
    <location>
        <begin position="906"/>
        <end position="927"/>
    </location>
</feature>
<feature type="domain" description="EGF-like" evidence="16">
    <location>
        <begin position="608"/>
        <end position="648"/>
    </location>
</feature>
<feature type="domain" description="EGF-like" evidence="16">
    <location>
        <begin position="1098"/>
        <end position="1139"/>
    </location>
</feature>
<dbReference type="PROSITE" id="PS50993">
    <property type="entry name" value="NIDOGEN_G2"/>
    <property type="match status" value="1"/>
</dbReference>
<keyword evidence="3" id="KW-0272">Extracellular matrix</keyword>
<protein>
    <submittedName>
        <fullName evidence="19">Nidogen-1</fullName>
    </submittedName>
</protein>
<dbReference type="Pfam" id="PF07474">
    <property type="entry name" value="G2F"/>
    <property type="match status" value="1"/>
</dbReference>
<keyword evidence="7" id="KW-0106">Calcium</keyword>
<feature type="domain" description="EGF-like" evidence="16">
    <location>
        <begin position="649"/>
        <end position="687"/>
    </location>
</feature>
<feature type="disulfide bond" evidence="12">
    <location>
        <begin position="939"/>
        <end position="949"/>
    </location>
</feature>
<dbReference type="InterPro" id="IPR000152">
    <property type="entry name" value="EGF-type_Asp/Asn_hydroxyl_site"/>
</dbReference>
<evidence type="ECO:0000256" key="6">
    <source>
        <dbReference type="ARBA" id="ARBA00022737"/>
    </source>
</evidence>
<comment type="subcellular location">
    <subcellularLocation>
        <location evidence="1">Secreted</location>
        <location evidence="1">Extracellular space</location>
        <location evidence="1">Extracellular matrix</location>
        <location evidence="1">Basement membrane</location>
    </subcellularLocation>
</comment>
<evidence type="ECO:0000256" key="10">
    <source>
        <dbReference type="ARBA" id="ARBA00023157"/>
    </source>
</evidence>
<feature type="repeat" description="LDL-receptor class B" evidence="13">
    <location>
        <begin position="1318"/>
        <end position="1363"/>
    </location>
</feature>
<dbReference type="Gene3D" id="2.40.155.10">
    <property type="entry name" value="Green fluorescent protein"/>
    <property type="match status" value="1"/>
</dbReference>
<dbReference type="EMBL" id="KQ979579">
    <property type="protein sequence ID" value="KYN20660.1"/>
    <property type="molecule type" value="Genomic_DNA"/>
</dbReference>
<keyword evidence="4 12" id="KW-0245">EGF-like domain</keyword>
<dbReference type="PROSITE" id="PS51220">
    <property type="entry name" value="NIDO"/>
    <property type="match status" value="1"/>
</dbReference>
<dbReference type="SUPFAM" id="SSF63825">
    <property type="entry name" value="YWTD domain"/>
    <property type="match status" value="1"/>
</dbReference>
<dbReference type="PROSITE" id="PS51120">
    <property type="entry name" value="LDLRB"/>
    <property type="match status" value="2"/>
</dbReference>
<evidence type="ECO:0000256" key="8">
    <source>
        <dbReference type="ARBA" id="ARBA00022869"/>
    </source>
</evidence>
<keyword evidence="6" id="KW-0677">Repeat</keyword>
<dbReference type="SUPFAM" id="SSF54511">
    <property type="entry name" value="GFP-like"/>
    <property type="match status" value="1"/>
</dbReference>
<evidence type="ECO:0000259" key="17">
    <source>
        <dbReference type="PROSITE" id="PS50993"/>
    </source>
</evidence>
<dbReference type="STRING" id="471704.A0A195E637"/>
<feature type="domain" description="EGF-like" evidence="16">
    <location>
        <begin position="562"/>
        <end position="600"/>
    </location>
</feature>
<dbReference type="Pfam" id="PF06119">
    <property type="entry name" value="NIDO"/>
    <property type="match status" value="1"/>
</dbReference>
<feature type="domain" description="EGF-like" evidence="16">
    <location>
        <begin position="1140"/>
        <end position="1181"/>
    </location>
</feature>
<dbReference type="SUPFAM" id="SSF57196">
    <property type="entry name" value="EGF/Laminin"/>
    <property type="match status" value="1"/>
</dbReference>
<feature type="domain" description="EGF-like" evidence="16">
    <location>
        <begin position="1054"/>
        <end position="1096"/>
    </location>
</feature>
<dbReference type="GO" id="GO:0005604">
    <property type="term" value="C:basement membrane"/>
    <property type="evidence" value="ECO:0007669"/>
    <property type="project" value="UniProtKB-SubCell"/>
</dbReference>
<accession>A0A195E637</accession>
<dbReference type="Pfam" id="PF12947">
    <property type="entry name" value="EGF_3"/>
    <property type="match status" value="4"/>
</dbReference>
<dbReference type="InterPro" id="IPR000742">
    <property type="entry name" value="EGF"/>
</dbReference>
<dbReference type="SMART" id="SM00181">
    <property type="entry name" value="EGF"/>
    <property type="match status" value="11"/>
</dbReference>
<sequence length="1497" mass="165745">MARGATRWSVLLGSLALVLALIAPFTVALSKRDLYQHTGPGSNVLETDNNGMLLSAEAILNTPIVFYDKIYNSIFINGNGVLSFARAMQRFFNIAFPLDDPVISPLYTHVDTRASGTIYWSETDSPDVLARAGGLIRSAFKDANNFMPTHVFLATWMDVGYYNERNDKASKHVTRLFENMNNVHRIVFQVNTYQVAISSNGTHSFVELLYPENGIQWIQGESHPNGLPDAKAQAGFMSEGKMYTLRGSGTDQIQNVDKWSNVNRPGQWLFQVGPIDEGENIKTPDNIEDTMTMQQAASCRTGATTCHSKATCIDYEIGFCCSCKQGYFGNGKSCQPNDVPLRVIGRISGTLNGVEFPSRDLQCYVQTKDGRTYTALSRVSEEIGASFQLLGNLGGIIAWLFAKPVSDTENGYELTGSGLFNHTAELNFPSSGDKVTIRSNYLGLDVFGQLKMEAEIMGSVPHLERDTRVDYGDYDELYTRAQPGVIRSQSERTCKLLRGGGDEKEINFKLDQIISYQECPYAIFDPEDDTTRLKFFRGVTAYENTEGIIRFAVNTKIAPLEEEDPCIQGRQTCGDHSSCVVDGDSFRCVCNAGYQYLYEEDGSAICVDVNECTAGNHMCSPDAQCINQEGSHMCQCRAGFTGDGRVCERLPSCEDTRCGNYEQCVMIGNVPTCTCIPGFEETEQGCSPSQHAPCNEEDNCSPYGLCISDGNKKKHVCVCMPGYVGDGYTCYSESDVTTTDEPPQPQCVVGVCWCPIGWEFRNRACVRQEGEYTTIDYRDYQYLITCEITIVNSLRRTSFVDASCVLVSAHPLPGCFDDVCICPLGYDYDHLERICVPLPGYRHDTMGPSGSKRTTHSLLSFKLFVIDIYIFGTIFLLKTFTMLRLDIDFLQNKINIISQKLIFKDYKIFCIISVHAYKIMIIFNFLVSLSRQPAIIAACSAMCHPYAQCIYVTSTGDYECRCNPGYEGDGMECIKTEVSCLEVDICDLNASCQYEEPMARCVCNPGYTGDGTTCNECNDNSECEKNEQCTYHPMSSRYECTCKPGFSIDKDQCVPSDCSANLSQCNVNAQCMPSSDGSFKCSCIKGFHGDGMRQCVEDHIGCNVLNNCGRNAVCAYNQTTTNFACICQPGYYGNGFTCRPQSSCRDDPNICSSEANCLSTGENQVSCVCNDGYIGDGINCKRRPRHDSNFLLVNQGMATHRIPFMPTRQNPGNPIYIAYTQMAIALDIDCLGGKAYSSDITGNRIVELSYNGSIAETFIPKVSSPEGLSVDWVSRNIFWTDSGKTTVEVASLVTKKRKVLVSDGLVNPRGIAVHPYRGKIFWSDWNRASSKLEWANEDGTDRAIFLQGDYVKLPNSLTIDWATDELCWADAGTFTISCIEIDSKRVTVVANELTYPFGLAISQNHYYWTDWKTHKIEVGMKTNGERRTPLSVPPGGSGKLYGIVVVPESCPRVTNVCQYDNGRCNKNQLCLPDGQGGRTCACADDATGPCTDSRYLS</sequence>
<keyword evidence="5 15" id="KW-0732">Signal</keyword>
<dbReference type="PANTHER" id="PTHR24039:SF58">
    <property type="entry name" value="EGF-LIKE DOMAIN-CONTAINING PROTEIN"/>
    <property type="match status" value="1"/>
</dbReference>
<evidence type="ECO:0000313" key="19">
    <source>
        <dbReference type="EMBL" id="KYN20660.1"/>
    </source>
</evidence>
<feature type="domain" description="NIDO" evidence="18">
    <location>
        <begin position="105"/>
        <end position="275"/>
    </location>
</feature>
<evidence type="ECO:0000256" key="13">
    <source>
        <dbReference type="PROSITE-ProRule" id="PRU00461"/>
    </source>
</evidence>
<evidence type="ECO:0000256" key="15">
    <source>
        <dbReference type="SAM" id="SignalP"/>
    </source>
</evidence>
<feature type="domain" description="EGF-like" evidence="16">
    <location>
        <begin position="935"/>
        <end position="972"/>
    </location>
</feature>
<proteinExistence type="predicted"/>
<dbReference type="FunFam" id="2.120.10.30:FF:000241">
    <property type="entry name" value="Low-density lipoprotein receptor-related protein 6"/>
    <property type="match status" value="1"/>
</dbReference>
<feature type="transmembrane region" description="Helical" evidence="14">
    <location>
        <begin position="863"/>
        <end position="885"/>
    </location>
</feature>
<reference evidence="19 20" key="1">
    <citation type="submission" date="2015-09" db="EMBL/GenBank/DDBJ databases">
        <title>Trachymyrmex cornetzi WGS genome.</title>
        <authorList>
            <person name="Nygaard S."/>
            <person name="Hu H."/>
            <person name="Boomsma J."/>
            <person name="Zhang G."/>
        </authorList>
    </citation>
    <scope>NUCLEOTIDE SEQUENCE [LARGE SCALE GENOMIC DNA]</scope>
    <source>
        <strain evidence="19">Tcor2-1</strain>
        <tissue evidence="19">Whole body</tissue>
    </source>
</reference>
<dbReference type="GO" id="GO:0007160">
    <property type="term" value="P:cell-matrix adhesion"/>
    <property type="evidence" value="ECO:0007669"/>
    <property type="project" value="InterPro"/>
</dbReference>
<feature type="chain" id="PRO_5008270696" evidence="15">
    <location>
        <begin position="21"/>
        <end position="1497"/>
    </location>
</feature>
<feature type="domain" description="Nidogen G2 beta-barrel" evidence="17">
    <location>
        <begin position="339"/>
        <end position="567"/>
    </location>
</feature>
<keyword evidence="10 12" id="KW-1015">Disulfide bond</keyword>
<feature type="disulfide bond" evidence="12">
    <location>
        <begin position="1108"/>
        <end position="1125"/>
    </location>
</feature>
<keyword evidence="14" id="KW-0472">Membrane</keyword>
<evidence type="ECO:0000256" key="12">
    <source>
        <dbReference type="PROSITE-ProRule" id="PRU00076"/>
    </source>
</evidence>
<dbReference type="FunFam" id="2.10.25.10:FF:000038">
    <property type="entry name" value="Fibrillin 2"/>
    <property type="match status" value="1"/>
</dbReference>
<dbReference type="PANTHER" id="PTHR24039">
    <property type="entry name" value="FIBRILLIN-RELATED"/>
    <property type="match status" value="1"/>
</dbReference>
<dbReference type="PROSITE" id="PS50026">
    <property type="entry name" value="EGF_3"/>
    <property type="match status" value="9"/>
</dbReference>
<evidence type="ECO:0000256" key="3">
    <source>
        <dbReference type="ARBA" id="ARBA00022530"/>
    </source>
</evidence>
<dbReference type="Pfam" id="PF00058">
    <property type="entry name" value="Ldl_recept_b"/>
    <property type="match status" value="1"/>
</dbReference>
<dbReference type="GO" id="GO:0005509">
    <property type="term" value="F:calcium ion binding"/>
    <property type="evidence" value="ECO:0007669"/>
    <property type="project" value="InterPro"/>
</dbReference>
<evidence type="ECO:0000259" key="18">
    <source>
        <dbReference type="PROSITE" id="PS51220"/>
    </source>
</evidence>
<keyword evidence="9" id="KW-0130">Cell adhesion</keyword>
<dbReference type="SMART" id="SM00135">
    <property type="entry name" value="LY"/>
    <property type="match status" value="4"/>
</dbReference>
<dbReference type="InterPro" id="IPR011042">
    <property type="entry name" value="6-blade_b-propeller_TolB-like"/>
</dbReference>
<evidence type="ECO:0000256" key="2">
    <source>
        <dbReference type="ARBA" id="ARBA00022525"/>
    </source>
</evidence>
<evidence type="ECO:0000313" key="20">
    <source>
        <dbReference type="Proteomes" id="UP000078492"/>
    </source>
</evidence>
<evidence type="ECO:0000256" key="11">
    <source>
        <dbReference type="ARBA" id="ARBA00023180"/>
    </source>
</evidence>
<dbReference type="InterPro" id="IPR001881">
    <property type="entry name" value="EGF-like_Ca-bd_dom"/>
</dbReference>
<dbReference type="CDD" id="cd00054">
    <property type="entry name" value="EGF_CA"/>
    <property type="match status" value="1"/>
</dbReference>
<dbReference type="InterPro" id="IPR024731">
    <property type="entry name" value="NELL2-like_EGF"/>
</dbReference>
<keyword evidence="14" id="KW-0812">Transmembrane</keyword>
<organism evidence="19 20">
    <name type="scientific">Trachymyrmex cornetzi</name>
    <dbReference type="NCBI Taxonomy" id="471704"/>
    <lineage>
        <taxon>Eukaryota</taxon>
        <taxon>Metazoa</taxon>
        <taxon>Ecdysozoa</taxon>
        <taxon>Arthropoda</taxon>
        <taxon>Hexapoda</taxon>
        <taxon>Insecta</taxon>
        <taxon>Pterygota</taxon>
        <taxon>Neoptera</taxon>
        <taxon>Endopterygota</taxon>
        <taxon>Hymenoptera</taxon>
        <taxon>Apocrita</taxon>
        <taxon>Aculeata</taxon>
        <taxon>Formicoidea</taxon>
        <taxon>Formicidae</taxon>
        <taxon>Myrmicinae</taxon>
        <taxon>Trachymyrmex</taxon>
    </lineage>
</organism>
<keyword evidence="11" id="KW-0325">Glycoprotein</keyword>
<gene>
    <name evidence="19" type="ORF">ALC57_06977</name>
</gene>